<dbReference type="EMBL" id="MU393548">
    <property type="protein sequence ID" value="KAI4861577.1"/>
    <property type="molecule type" value="Genomic_DNA"/>
</dbReference>
<keyword evidence="2" id="KW-1185">Reference proteome</keyword>
<protein>
    <submittedName>
        <fullName evidence="1">HLH-domain-containing protein</fullName>
    </submittedName>
</protein>
<name>A0ACB9YQC4_9PEZI</name>
<evidence type="ECO:0000313" key="2">
    <source>
        <dbReference type="Proteomes" id="UP001497700"/>
    </source>
</evidence>
<proteinExistence type="predicted"/>
<organism evidence="1 2">
    <name type="scientific">Hypoxylon rubiginosum</name>
    <dbReference type="NCBI Taxonomy" id="110542"/>
    <lineage>
        <taxon>Eukaryota</taxon>
        <taxon>Fungi</taxon>
        <taxon>Dikarya</taxon>
        <taxon>Ascomycota</taxon>
        <taxon>Pezizomycotina</taxon>
        <taxon>Sordariomycetes</taxon>
        <taxon>Xylariomycetidae</taxon>
        <taxon>Xylariales</taxon>
        <taxon>Hypoxylaceae</taxon>
        <taxon>Hypoxylon</taxon>
    </lineage>
</organism>
<gene>
    <name evidence="1" type="ORF">F4820DRAFT_451808</name>
</gene>
<accession>A0ACB9YQC4</accession>
<dbReference type="Proteomes" id="UP001497700">
    <property type="component" value="Unassembled WGS sequence"/>
</dbReference>
<reference evidence="1 2" key="1">
    <citation type="journal article" date="2022" name="New Phytol.">
        <title>Ecological generalism drives hyperdiversity of secondary metabolite gene clusters in xylarialean endophytes.</title>
        <authorList>
            <person name="Franco M.E.E."/>
            <person name="Wisecaver J.H."/>
            <person name="Arnold A.E."/>
            <person name="Ju Y.M."/>
            <person name="Slot J.C."/>
            <person name="Ahrendt S."/>
            <person name="Moore L.P."/>
            <person name="Eastman K.E."/>
            <person name="Scott K."/>
            <person name="Konkel Z."/>
            <person name="Mondo S.J."/>
            <person name="Kuo A."/>
            <person name="Hayes R.D."/>
            <person name="Haridas S."/>
            <person name="Andreopoulos B."/>
            <person name="Riley R."/>
            <person name="LaButti K."/>
            <person name="Pangilinan J."/>
            <person name="Lipzen A."/>
            <person name="Amirebrahimi M."/>
            <person name="Yan J."/>
            <person name="Adam C."/>
            <person name="Keymanesh K."/>
            <person name="Ng V."/>
            <person name="Louie K."/>
            <person name="Northen T."/>
            <person name="Drula E."/>
            <person name="Henrissat B."/>
            <person name="Hsieh H.M."/>
            <person name="Youens-Clark K."/>
            <person name="Lutzoni F."/>
            <person name="Miadlikowska J."/>
            <person name="Eastwood D.C."/>
            <person name="Hamelin R.C."/>
            <person name="Grigoriev I.V."/>
            <person name="U'Ren J.M."/>
        </authorList>
    </citation>
    <scope>NUCLEOTIDE SEQUENCE [LARGE SCALE GENOMIC DNA]</scope>
    <source>
        <strain evidence="1 2">CBS 119005</strain>
    </source>
</reference>
<evidence type="ECO:0000313" key="1">
    <source>
        <dbReference type="EMBL" id="KAI4861577.1"/>
    </source>
</evidence>
<sequence length="442" mass="49436">MDAGVMQDIDVYPAGNDKTFETFFDQSTDYSQQLSSISFWDELDRSAESSVVNSATSVSHQTPSTSANSPASTTSHNLSNNSHKHKLTGREVPKKRQCSDIRRSKFTEDPSTLDCSDYWLRFDSDNESDPIFTDNRESKPRNLAQPHPRSRVVGRPGNSFKVAYPPSSTADLIDDSALDHALSDDDDLFSMALADQLTKTESLPIPSEVPPRERLYSTPLSWETPQPGFRMDYVNVNPPFNDPERQRLLAIAMGTGQAPQQQQPNSRQVPNMDFRFEINQSPTTMSDSKSNTPEPRTKPAATRPQAPSRSNSTEAMDKLKEKPRNSDRAAHNDIERKYRTNLKDKIAELRDAIPSLRAIPEDGDDNENPASRTAPKVSKGTVLTKATEYIHQLERRNRSMAQKNEELARRLHAFEQLVGAAPAPNWAPQGYGASVFNPRAFS</sequence>
<comment type="caution">
    <text evidence="1">The sequence shown here is derived from an EMBL/GenBank/DDBJ whole genome shotgun (WGS) entry which is preliminary data.</text>
</comment>